<reference evidence="2 3" key="1">
    <citation type="submission" date="2016-07" db="EMBL/GenBank/DDBJ databases">
        <title>Pervasive Adenine N6-methylation of Active Genes in Fungi.</title>
        <authorList>
            <consortium name="DOE Joint Genome Institute"/>
            <person name="Mondo S.J."/>
            <person name="Dannebaum R.O."/>
            <person name="Kuo R.C."/>
            <person name="Labutti K."/>
            <person name="Haridas S."/>
            <person name="Kuo A."/>
            <person name="Salamov A."/>
            <person name="Ahrendt S.R."/>
            <person name="Lipzen A."/>
            <person name="Sullivan W."/>
            <person name="Andreopoulos W.B."/>
            <person name="Clum A."/>
            <person name="Lindquist E."/>
            <person name="Daum C."/>
            <person name="Ramamoorthy G.K."/>
            <person name="Gryganskyi A."/>
            <person name="Culley D."/>
            <person name="Magnuson J.K."/>
            <person name="James T.Y."/>
            <person name="O'Malley M.A."/>
            <person name="Stajich J.E."/>
            <person name="Spatafora J.W."/>
            <person name="Visel A."/>
            <person name="Grigoriev I.V."/>
        </authorList>
    </citation>
    <scope>NUCLEOTIDE SEQUENCE [LARGE SCALE GENOMIC DNA]</scope>
    <source>
        <strain evidence="2 3">PL171</strain>
    </source>
</reference>
<evidence type="ECO:0000256" key="1">
    <source>
        <dbReference type="SAM" id="MobiDB-lite"/>
    </source>
</evidence>
<accession>A0A1Y2I492</accession>
<gene>
    <name evidence="2" type="ORF">BCR44DRAFT_39280</name>
</gene>
<protein>
    <submittedName>
        <fullName evidence="2">Uncharacterized protein</fullName>
    </submittedName>
</protein>
<evidence type="ECO:0000313" key="2">
    <source>
        <dbReference type="EMBL" id="ORZ41690.1"/>
    </source>
</evidence>
<comment type="caution">
    <text evidence="2">The sequence shown here is derived from an EMBL/GenBank/DDBJ whole genome shotgun (WGS) entry which is preliminary data.</text>
</comment>
<evidence type="ECO:0000313" key="3">
    <source>
        <dbReference type="Proteomes" id="UP000193411"/>
    </source>
</evidence>
<dbReference type="EMBL" id="MCFL01000001">
    <property type="protein sequence ID" value="ORZ41690.1"/>
    <property type="molecule type" value="Genomic_DNA"/>
</dbReference>
<organism evidence="2 3">
    <name type="scientific">Catenaria anguillulae PL171</name>
    <dbReference type="NCBI Taxonomy" id="765915"/>
    <lineage>
        <taxon>Eukaryota</taxon>
        <taxon>Fungi</taxon>
        <taxon>Fungi incertae sedis</taxon>
        <taxon>Blastocladiomycota</taxon>
        <taxon>Blastocladiomycetes</taxon>
        <taxon>Blastocladiales</taxon>
        <taxon>Catenariaceae</taxon>
        <taxon>Catenaria</taxon>
    </lineage>
</organism>
<sequence length="284" mass="29787">MEAHFVSSPHTSSSNPDALLDIAMACVNGTSELMAAARSLMSCLSTVVAGPAMGTSTPFSLSSSAMTARAILGCIRSVSCVGADRFVSTVLCVLRDQGLAQNHLDVMTQHLREQQASVDAALDRVSTSLDALVQQQAIEATAAVPGIGQEQGAAGDVEGGNGGIVAEDAMVIESDSNDPVASAPTPATAPVPIPGQEAQLEPEPEPQQEPPFQQVQADVDDDMMLADAPGAAWDPDQDATYPFGDVMWLDRSWERILVYRGKSLMVLAKPRPTGEHDSNQSSNE</sequence>
<dbReference type="AlphaFoldDB" id="A0A1Y2I492"/>
<keyword evidence="3" id="KW-1185">Reference proteome</keyword>
<dbReference type="Proteomes" id="UP000193411">
    <property type="component" value="Unassembled WGS sequence"/>
</dbReference>
<proteinExistence type="predicted"/>
<feature type="region of interest" description="Disordered" evidence="1">
    <location>
        <begin position="176"/>
        <end position="212"/>
    </location>
</feature>
<name>A0A1Y2I492_9FUNG</name>